<protein>
    <submittedName>
        <fullName evidence="2">Uncharacterized protein</fullName>
    </submittedName>
</protein>
<keyword evidence="3" id="KW-1185">Reference proteome</keyword>
<name>A0ABS8V4F2_DATST</name>
<comment type="caution">
    <text evidence="2">The sequence shown here is derived from an EMBL/GenBank/DDBJ whole genome shotgun (WGS) entry which is preliminary data.</text>
</comment>
<proteinExistence type="predicted"/>
<dbReference type="Proteomes" id="UP000823775">
    <property type="component" value="Unassembled WGS sequence"/>
</dbReference>
<evidence type="ECO:0000256" key="1">
    <source>
        <dbReference type="SAM" id="Phobius"/>
    </source>
</evidence>
<dbReference type="EMBL" id="JACEIK010003515">
    <property type="protein sequence ID" value="MCD9642026.1"/>
    <property type="molecule type" value="Genomic_DNA"/>
</dbReference>
<keyword evidence="1" id="KW-0472">Membrane</keyword>
<reference evidence="2 3" key="1">
    <citation type="journal article" date="2021" name="BMC Genomics">
        <title>Datura genome reveals duplications of psychoactive alkaloid biosynthetic genes and high mutation rate following tissue culture.</title>
        <authorList>
            <person name="Rajewski A."/>
            <person name="Carter-House D."/>
            <person name="Stajich J."/>
            <person name="Litt A."/>
        </authorList>
    </citation>
    <scope>NUCLEOTIDE SEQUENCE [LARGE SCALE GENOMIC DNA]</scope>
    <source>
        <strain evidence="2">AR-01</strain>
    </source>
</reference>
<sequence>MAEHRWSNKGISSRKNCIGVALGGTSRMTVPKNSTVLRAAMVVDPAESIQRFKPDCRKWAIRVISVIILIKLRLGLYHVLGLVDMLRFESRRVWMSLRQEHNCCIAVDRDNYWRRVLDFRIRFGGGFSPKIW</sequence>
<accession>A0ABS8V4F2</accession>
<keyword evidence="1" id="KW-1133">Transmembrane helix</keyword>
<organism evidence="2 3">
    <name type="scientific">Datura stramonium</name>
    <name type="common">Jimsonweed</name>
    <name type="synonym">Common thornapple</name>
    <dbReference type="NCBI Taxonomy" id="4076"/>
    <lineage>
        <taxon>Eukaryota</taxon>
        <taxon>Viridiplantae</taxon>
        <taxon>Streptophyta</taxon>
        <taxon>Embryophyta</taxon>
        <taxon>Tracheophyta</taxon>
        <taxon>Spermatophyta</taxon>
        <taxon>Magnoliopsida</taxon>
        <taxon>eudicotyledons</taxon>
        <taxon>Gunneridae</taxon>
        <taxon>Pentapetalae</taxon>
        <taxon>asterids</taxon>
        <taxon>lamiids</taxon>
        <taxon>Solanales</taxon>
        <taxon>Solanaceae</taxon>
        <taxon>Solanoideae</taxon>
        <taxon>Datureae</taxon>
        <taxon>Datura</taxon>
    </lineage>
</organism>
<feature type="non-terminal residue" evidence="2">
    <location>
        <position position="132"/>
    </location>
</feature>
<keyword evidence="1" id="KW-0812">Transmembrane</keyword>
<feature type="transmembrane region" description="Helical" evidence="1">
    <location>
        <begin position="59"/>
        <end position="80"/>
    </location>
</feature>
<evidence type="ECO:0000313" key="3">
    <source>
        <dbReference type="Proteomes" id="UP000823775"/>
    </source>
</evidence>
<evidence type="ECO:0000313" key="2">
    <source>
        <dbReference type="EMBL" id="MCD9642026.1"/>
    </source>
</evidence>
<gene>
    <name evidence="2" type="ORF">HAX54_028615</name>
</gene>